<dbReference type="FunFam" id="3.20.20.80:FF:000002">
    <property type="entry name" value="Glucan endo-1,3-beta-glucosidase 3"/>
    <property type="match status" value="1"/>
</dbReference>
<dbReference type="InterPro" id="IPR000490">
    <property type="entry name" value="Glyco_hydro_17"/>
</dbReference>
<dbReference type="OMA" id="HKNTIIT"/>
<dbReference type="InterPro" id="IPR044965">
    <property type="entry name" value="Glyco_hydro_17_plant"/>
</dbReference>
<evidence type="ECO:0000256" key="2">
    <source>
        <dbReference type="ARBA" id="ARBA00008773"/>
    </source>
</evidence>
<dbReference type="PANTHER" id="PTHR32227">
    <property type="entry name" value="GLUCAN ENDO-1,3-BETA-GLUCOSIDASE BG1-RELATED-RELATED"/>
    <property type="match status" value="1"/>
</dbReference>
<evidence type="ECO:0000256" key="8">
    <source>
        <dbReference type="ARBA" id="ARBA00023295"/>
    </source>
</evidence>
<keyword evidence="4" id="KW-0732">Signal</keyword>
<name>A0A5P1EWV7_ASPOF</name>
<proteinExistence type="inferred from homology"/>
<dbReference type="GO" id="GO:0006952">
    <property type="term" value="P:defense response"/>
    <property type="evidence" value="ECO:0007669"/>
    <property type="project" value="UniProtKB-KW"/>
</dbReference>
<evidence type="ECO:0000256" key="1">
    <source>
        <dbReference type="ARBA" id="ARBA00000382"/>
    </source>
</evidence>
<dbReference type="AlphaFoldDB" id="A0A5P1EWV7"/>
<organism evidence="11 12">
    <name type="scientific">Asparagus officinalis</name>
    <name type="common">Garden asparagus</name>
    <dbReference type="NCBI Taxonomy" id="4686"/>
    <lineage>
        <taxon>Eukaryota</taxon>
        <taxon>Viridiplantae</taxon>
        <taxon>Streptophyta</taxon>
        <taxon>Embryophyta</taxon>
        <taxon>Tracheophyta</taxon>
        <taxon>Spermatophyta</taxon>
        <taxon>Magnoliopsida</taxon>
        <taxon>Liliopsida</taxon>
        <taxon>Asparagales</taxon>
        <taxon>Asparagaceae</taxon>
        <taxon>Asparagoideae</taxon>
        <taxon>Asparagus</taxon>
    </lineage>
</organism>
<protein>
    <recommendedName>
        <fullName evidence="3">glucan endo-1,3-beta-D-glucosidase</fullName>
        <ecNumber evidence="3">3.2.1.39</ecNumber>
    </recommendedName>
</protein>
<evidence type="ECO:0000256" key="4">
    <source>
        <dbReference type="ARBA" id="ARBA00022729"/>
    </source>
</evidence>
<evidence type="ECO:0000313" key="11">
    <source>
        <dbReference type="EMBL" id="ONK69169.1"/>
    </source>
</evidence>
<dbReference type="Gene3D" id="3.20.20.80">
    <property type="entry name" value="Glycosidases"/>
    <property type="match status" value="1"/>
</dbReference>
<keyword evidence="12" id="KW-1185">Reference proteome</keyword>
<dbReference type="GO" id="GO:0042973">
    <property type="term" value="F:glucan endo-1,3-beta-D-glucosidase activity"/>
    <property type="evidence" value="ECO:0007669"/>
    <property type="project" value="UniProtKB-EC"/>
</dbReference>
<accession>A0A5P1EWV7</accession>
<reference evidence="12" key="1">
    <citation type="journal article" date="2017" name="Nat. Commun.">
        <title>The asparagus genome sheds light on the origin and evolution of a young Y chromosome.</title>
        <authorList>
            <person name="Harkess A."/>
            <person name="Zhou J."/>
            <person name="Xu C."/>
            <person name="Bowers J.E."/>
            <person name="Van der Hulst R."/>
            <person name="Ayyampalayam S."/>
            <person name="Mercati F."/>
            <person name="Riccardi P."/>
            <person name="McKain M.R."/>
            <person name="Kakrana A."/>
            <person name="Tang H."/>
            <person name="Ray J."/>
            <person name="Groenendijk J."/>
            <person name="Arikit S."/>
            <person name="Mathioni S.M."/>
            <person name="Nakano M."/>
            <person name="Shan H."/>
            <person name="Telgmann-Rauber A."/>
            <person name="Kanno A."/>
            <person name="Yue Z."/>
            <person name="Chen H."/>
            <person name="Li W."/>
            <person name="Chen Y."/>
            <person name="Xu X."/>
            <person name="Zhang Y."/>
            <person name="Luo S."/>
            <person name="Chen H."/>
            <person name="Gao J."/>
            <person name="Mao Z."/>
            <person name="Pires J.C."/>
            <person name="Luo M."/>
            <person name="Kudrna D."/>
            <person name="Wing R.A."/>
            <person name="Meyers B.C."/>
            <person name="Yi K."/>
            <person name="Kong H."/>
            <person name="Lavrijsen P."/>
            <person name="Sunseri F."/>
            <person name="Falavigna A."/>
            <person name="Ye Y."/>
            <person name="Leebens-Mack J.H."/>
            <person name="Chen G."/>
        </authorList>
    </citation>
    <scope>NUCLEOTIDE SEQUENCE [LARGE SCALE GENOMIC DNA]</scope>
    <source>
        <strain evidence="12">cv. DH0086</strain>
    </source>
</reference>
<dbReference type="EMBL" id="CM007385">
    <property type="protein sequence ID" value="ONK69169.1"/>
    <property type="molecule type" value="Genomic_DNA"/>
</dbReference>
<dbReference type="SUPFAM" id="SSF51445">
    <property type="entry name" value="(Trans)glycosidases"/>
    <property type="match status" value="1"/>
</dbReference>
<keyword evidence="8 10" id="KW-0326">Glycosidase</keyword>
<dbReference type="GO" id="GO:0005975">
    <property type="term" value="P:carbohydrate metabolic process"/>
    <property type="evidence" value="ECO:0007669"/>
    <property type="project" value="InterPro"/>
</dbReference>
<dbReference type="InterPro" id="IPR017853">
    <property type="entry name" value="GH"/>
</dbReference>
<dbReference type="Gramene" id="ONK69169">
    <property type="protein sequence ID" value="ONK69169"/>
    <property type="gene ID" value="A4U43_C05F20060"/>
</dbReference>
<evidence type="ECO:0000256" key="6">
    <source>
        <dbReference type="ARBA" id="ARBA00022821"/>
    </source>
</evidence>
<evidence type="ECO:0000256" key="9">
    <source>
        <dbReference type="RuleBase" id="RU004335"/>
    </source>
</evidence>
<evidence type="ECO:0000313" key="12">
    <source>
        <dbReference type="Proteomes" id="UP000243459"/>
    </source>
</evidence>
<keyword evidence="6" id="KW-0611">Plant defense</keyword>
<sequence length="359" mass="39851">MAMERDQASEKSSSLSLFFLILSVLFLGSSSRLLTFPDPKIGINYGRLGSNLPSPEVAMKLISSLAIKNVKTFDMDPLVIRAFANTNISLSLCIPNGDIYSLASDPTKADCIVKEGILPFYRETYISSIAVGNEVTMLPEFAPVLLNAMENLYRSLKKFRLHQKIKVSTPHSLAVLAIRFPPSDALFQESIAEPVLRPVLRFLSRTNSPFMVNLYPYLTFKEIPYIPLDFALFLGNPQNFNFTDPKTGLVYTNLFDLLVDALNSAVFSLGFHKVPLVVTETGWPSEGDADDNAASLQNAAIFNQRLVNHLTQYPIKGTPLRPGVPVLTFLFSLFDEDLKPGATTEKHWGIFYANGTKKS</sequence>
<comment type="catalytic activity">
    <reaction evidence="1">
        <text>Hydrolysis of (1-&gt;3)-beta-D-glucosidic linkages in (1-&gt;3)-beta-D-glucans.</text>
        <dbReference type="EC" id="3.2.1.39"/>
    </reaction>
</comment>
<keyword evidence="5 10" id="KW-0378">Hydrolase</keyword>
<keyword evidence="7" id="KW-1015">Disulfide bond</keyword>
<gene>
    <name evidence="11" type="ORF">A4U43_C05F20060</name>
</gene>
<evidence type="ECO:0000256" key="5">
    <source>
        <dbReference type="ARBA" id="ARBA00022801"/>
    </source>
</evidence>
<dbReference type="EC" id="3.2.1.39" evidence="3"/>
<evidence type="ECO:0000256" key="3">
    <source>
        <dbReference type="ARBA" id="ARBA00012780"/>
    </source>
</evidence>
<comment type="similarity">
    <text evidence="2 9">Belongs to the glycosyl hydrolase 17 family.</text>
</comment>
<evidence type="ECO:0000256" key="10">
    <source>
        <dbReference type="RuleBase" id="RU004336"/>
    </source>
</evidence>
<dbReference type="Proteomes" id="UP000243459">
    <property type="component" value="Chromosome 5"/>
</dbReference>
<dbReference type="Pfam" id="PF00332">
    <property type="entry name" value="Glyco_hydro_17"/>
    <property type="match status" value="1"/>
</dbReference>
<dbReference type="PROSITE" id="PS00587">
    <property type="entry name" value="GLYCOSYL_HYDROL_F17"/>
    <property type="match status" value="1"/>
</dbReference>
<evidence type="ECO:0000256" key="7">
    <source>
        <dbReference type="ARBA" id="ARBA00023157"/>
    </source>
</evidence>